<dbReference type="EMBL" id="CP002431">
    <property type="protein sequence ID" value="ADU63095.1"/>
    <property type="molecule type" value="Genomic_DNA"/>
</dbReference>
<evidence type="ECO:0000313" key="3">
    <source>
        <dbReference type="EMBL" id="ADU63095.1"/>
    </source>
</evidence>
<dbReference type="RefSeq" id="WP_013515007.1">
    <property type="nucleotide sequence ID" value="NC_014844.1"/>
</dbReference>
<keyword evidence="4" id="KW-1185">Reference proteome</keyword>
<reference evidence="4" key="1">
    <citation type="submission" date="2010-12" db="EMBL/GenBank/DDBJ databases">
        <title>Complete sequence of Desulfovibrio aespoeensis Aspo-2.</title>
        <authorList>
            <consortium name="US DOE Joint Genome Institute"/>
            <person name="Lucas S."/>
            <person name="Copeland A."/>
            <person name="Lapidus A."/>
            <person name="Cheng J.-F."/>
            <person name="Goodwin L."/>
            <person name="Pitluck S."/>
            <person name="Chertkov O."/>
            <person name="Misra M."/>
            <person name="Detter J.C."/>
            <person name="Han C."/>
            <person name="Tapia R."/>
            <person name="Land M."/>
            <person name="Hauser L."/>
            <person name="Kyrpides N."/>
            <person name="Ivanova N."/>
            <person name="Ovchinnikova G."/>
            <person name="Pedersen K."/>
            <person name="Jagevall S."/>
            <person name="Hazen T."/>
            <person name="Woyke T."/>
        </authorList>
    </citation>
    <scope>NUCLEOTIDE SEQUENCE [LARGE SCALE GENOMIC DNA]</scope>
    <source>
        <strain evidence="4">ATCC 700646 / DSM 10631 / Aspo-2</strain>
    </source>
</reference>
<dbReference type="InterPro" id="IPR029061">
    <property type="entry name" value="THDP-binding"/>
</dbReference>
<dbReference type="Pfam" id="PF02775">
    <property type="entry name" value="TPP_enzyme_C"/>
    <property type="match status" value="1"/>
</dbReference>
<dbReference type="GO" id="GO:0044281">
    <property type="term" value="P:small molecule metabolic process"/>
    <property type="evidence" value="ECO:0007669"/>
    <property type="project" value="UniProtKB-ARBA"/>
</dbReference>
<dbReference type="HOGENOM" id="CLU_048564_2_0_7"/>
<dbReference type="KEGG" id="das:Daes_2088"/>
<sequence>MNDITGNEIIHQYLRHNKKFPHVLCAGCGHGIVLGTLIRSIHSLAIPKDDVVIVAGIGCSGRLAVYVDFNTVHTTHGRALTFATGIKMANPKLNVICIMGDGDALSIGGNHLIHAARRNIGVTALILNNSIYGMTGGQSSPATPEGSTTMTNPYGQLDSSFDTVELVRGAGANYVARGTVFHVKKLEKIMTEAISRPGFSVVEAITPCHTQYGRKNKYKTPVDMYKWLKKAAVPIERYNELSEEQREGRLPIGVFVSRDRPGFEERYLQLQADLLKQGSKGGN</sequence>
<name>E6VS50_PSEA9</name>
<organism evidence="3 4">
    <name type="scientific">Pseudodesulfovibrio aespoeensis (strain ATCC 700646 / DSM 10631 / Aspo-2)</name>
    <name type="common">Desulfovibrio aespoeensis</name>
    <dbReference type="NCBI Taxonomy" id="643562"/>
    <lineage>
        <taxon>Bacteria</taxon>
        <taxon>Pseudomonadati</taxon>
        <taxon>Thermodesulfobacteriota</taxon>
        <taxon>Desulfovibrionia</taxon>
        <taxon>Desulfovibrionales</taxon>
        <taxon>Desulfovibrionaceae</taxon>
    </lineage>
</organism>
<dbReference type="InterPro" id="IPR011766">
    <property type="entry name" value="TPP_enzyme_TPP-bd"/>
</dbReference>
<dbReference type="Proteomes" id="UP000002191">
    <property type="component" value="Chromosome"/>
</dbReference>
<protein>
    <submittedName>
        <fullName evidence="3">Thiamine pyrophosphate TPP-binding domain-containing protein</fullName>
    </submittedName>
</protein>
<dbReference type="InterPro" id="IPR051457">
    <property type="entry name" value="2-oxoacid:Fd_oxidoreductase"/>
</dbReference>
<evidence type="ECO:0000313" key="4">
    <source>
        <dbReference type="Proteomes" id="UP000002191"/>
    </source>
</evidence>
<dbReference type="GO" id="GO:0045333">
    <property type="term" value="P:cellular respiration"/>
    <property type="evidence" value="ECO:0007669"/>
    <property type="project" value="UniProtKB-ARBA"/>
</dbReference>
<dbReference type="Gene3D" id="3.40.50.970">
    <property type="match status" value="1"/>
</dbReference>
<dbReference type="PANTHER" id="PTHR48084:SF1">
    <property type="entry name" value="2-OXOGLUTARATE SYNTHASE SUBUNIT KORB"/>
    <property type="match status" value="1"/>
</dbReference>
<dbReference type="SUPFAM" id="SSF52518">
    <property type="entry name" value="Thiamin diphosphate-binding fold (THDP-binding)"/>
    <property type="match status" value="1"/>
</dbReference>
<dbReference type="OrthoDB" id="9775140at2"/>
<reference evidence="3 4" key="2">
    <citation type="journal article" date="2014" name="Genome Announc.">
        <title>Complete Genome Sequence of the Subsurface, Mesophilic Sulfate-Reducing Bacterium Desulfovibrio aespoeensis Aspo-2.</title>
        <authorList>
            <person name="Pedersen K."/>
            <person name="Bengtsson A."/>
            <person name="Edlund J."/>
            <person name="Rabe L."/>
            <person name="Hazen T."/>
            <person name="Chakraborty R."/>
            <person name="Goodwin L."/>
            <person name="Shapiro N."/>
        </authorList>
    </citation>
    <scope>NUCLEOTIDE SEQUENCE [LARGE SCALE GENOMIC DNA]</scope>
    <source>
        <strain evidence="4">ATCC 700646 / DSM 10631 / Aspo-2</strain>
    </source>
</reference>
<proteinExistence type="predicted"/>
<keyword evidence="1" id="KW-0560">Oxidoreductase</keyword>
<evidence type="ECO:0000256" key="1">
    <source>
        <dbReference type="ARBA" id="ARBA00023002"/>
    </source>
</evidence>
<dbReference type="CDD" id="cd03375">
    <property type="entry name" value="TPP_OGFOR"/>
    <property type="match status" value="1"/>
</dbReference>
<dbReference type="AlphaFoldDB" id="E6VS50"/>
<dbReference type="eggNOG" id="COG1013">
    <property type="taxonomic scope" value="Bacteria"/>
</dbReference>
<gene>
    <name evidence="3" type="ordered locus">Daes_2088</name>
</gene>
<evidence type="ECO:0000259" key="2">
    <source>
        <dbReference type="Pfam" id="PF02775"/>
    </source>
</evidence>
<dbReference type="GO" id="GO:0016625">
    <property type="term" value="F:oxidoreductase activity, acting on the aldehyde or oxo group of donors, iron-sulfur protein as acceptor"/>
    <property type="evidence" value="ECO:0007669"/>
    <property type="project" value="UniProtKB-ARBA"/>
</dbReference>
<accession>E6VS50</accession>
<dbReference type="PANTHER" id="PTHR48084">
    <property type="entry name" value="2-OXOGLUTARATE OXIDOREDUCTASE SUBUNIT KORB-RELATED"/>
    <property type="match status" value="1"/>
</dbReference>
<dbReference type="STRING" id="643562.Daes_2088"/>
<dbReference type="GO" id="GO:0030976">
    <property type="term" value="F:thiamine pyrophosphate binding"/>
    <property type="evidence" value="ECO:0007669"/>
    <property type="project" value="InterPro"/>
</dbReference>
<feature type="domain" description="Thiamine pyrophosphate enzyme TPP-binding" evidence="2">
    <location>
        <begin position="65"/>
        <end position="203"/>
    </location>
</feature>